<dbReference type="STRING" id="51642.NSMM_400192"/>
<reference evidence="1 2" key="1">
    <citation type="submission" date="2016-10" db="EMBL/GenBank/DDBJ databases">
        <authorList>
            <person name="de Groot N.N."/>
        </authorList>
    </citation>
    <scope>NUCLEOTIDE SEQUENCE [LARGE SCALE GENOMIC DNA]</scope>
    <source>
        <strain evidence="1">1</strain>
    </source>
</reference>
<name>A0A1G5SEU0_9PROT</name>
<keyword evidence="2" id="KW-1185">Reference proteome</keyword>
<accession>A0A1G5SEU0</accession>
<evidence type="ECO:0000313" key="1">
    <source>
        <dbReference type="EMBL" id="SCZ85714.1"/>
    </source>
</evidence>
<sequence length="344" mass="39351">MHIDIVVPALFWPDPGEPGVYHQLRLPALEKILEKSRCSEYATTSIEAWLCQFFKIEKQQDWPVAPIMVEMDSRNTSRACDDGYWLRADPVHLRIENNHILLVDGQMLNISPKEAGDLADNINELLTEEGLTLLPLHPHRWYVHSGEVPVMQTRLLSEVAGKNINNQLPVGDGSLVWVRRVNEIQMLLHEHPINQRREMHGEPIINSLWIWGGGVMPQNLMAAPCEIWSNHDFTQGLANAAGMKCQSPPSNAYDWLSSAQDKKQLIMLDNLWNSVCYRDFTAWRNELTKLESAWFSPLLDLLKKRRIAKLTITALGERSVKVFSLTPNSLWKLWTVNQSIAKHS</sequence>
<dbReference type="InterPro" id="IPR016631">
    <property type="entry name" value="Regulatory_RpfE"/>
</dbReference>
<dbReference type="AlphaFoldDB" id="A0A1G5SEU0"/>
<dbReference type="RefSeq" id="WP_090286215.1">
    <property type="nucleotide sequence ID" value="NZ_FMWO01000048.1"/>
</dbReference>
<evidence type="ECO:0000313" key="2">
    <source>
        <dbReference type="Proteomes" id="UP000198729"/>
    </source>
</evidence>
<dbReference type="OrthoDB" id="5295974at2"/>
<protein>
    <recommendedName>
        <fullName evidence="3">Regulatory protein, RpfE type</fullName>
    </recommendedName>
</protein>
<dbReference type="EMBL" id="FMWO01000048">
    <property type="protein sequence ID" value="SCZ85714.1"/>
    <property type="molecule type" value="Genomic_DNA"/>
</dbReference>
<gene>
    <name evidence="1" type="ORF">NSMM_400192</name>
</gene>
<proteinExistence type="predicted"/>
<dbReference type="PIRSF" id="PIRSF015283">
    <property type="entry name" value="Regulatory_RpfE"/>
    <property type="match status" value="1"/>
</dbReference>
<dbReference type="Proteomes" id="UP000198729">
    <property type="component" value="Unassembled WGS sequence"/>
</dbReference>
<evidence type="ECO:0008006" key="3">
    <source>
        <dbReference type="Google" id="ProtNLM"/>
    </source>
</evidence>
<organism evidence="1 2">
    <name type="scientific">Nitrosomonas mobilis</name>
    <dbReference type="NCBI Taxonomy" id="51642"/>
    <lineage>
        <taxon>Bacteria</taxon>
        <taxon>Pseudomonadati</taxon>
        <taxon>Pseudomonadota</taxon>
        <taxon>Betaproteobacteria</taxon>
        <taxon>Nitrosomonadales</taxon>
        <taxon>Nitrosomonadaceae</taxon>
        <taxon>Nitrosomonas</taxon>
    </lineage>
</organism>